<evidence type="ECO:0000256" key="4">
    <source>
        <dbReference type="ARBA" id="ARBA00022842"/>
    </source>
</evidence>
<dbReference type="InterPro" id="IPR036412">
    <property type="entry name" value="HAD-like_sf"/>
</dbReference>
<dbReference type="SUPFAM" id="SSF56784">
    <property type="entry name" value="HAD-like"/>
    <property type="match status" value="1"/>
</dbReference>
<dbReference type="SFLD" id="SFLDG01129">
    <property type="entry name" value="C1.5:_HAD__Beta-PGM__Phosphata"/>
    <property type="match status" value="1"/>
</dbReference>
<dbReference type="Pfam" id="PF13419">
    <property type="entry name" value="HAD_2"/>
    <property type="match status" value="1"/>
</dbReference>
<name>A0A832A581_9BACT</name>
<sequence length="244" mass="26408">MNPGPAALKAVIFDFDGVIVDSEPLHYQAFCDVLKPLGLAHAYDVYVERYIGFDDRDAVRAIFRDAGRPLDADVFERLLRAKEEAFQKIVARGVVPFAGAKELVEELLRAGLPLAIASGAKGDEIRLILQGLGMLHAFSAIVSADDVAAGKPHPETYQRALQALFSRHPALRSNPAPDGSSPQGVVVIEDTPTGIQAARSAGLFVVGVGHTYPVSELHQAHWAVPRIADLSVERLRDALLRHEP</sequence>
<dbReference type="InterPro" id="IPR006439">
    <property type="entry name" value="HAD-SF_hydro_IA"/>
</dbReference>
<evidence type="ECO:0000313" key="5">
    <source>
        <dbReference type="EMBL" id="HFK97827.1"/>
    </source>
</evidence>
<dbReference type="Gene3D" id="1.10.150.240">
    <property type="entry name" value="Putative phosphatase, domain 2"/>
    <property type="match status" value="1"/>
</dbReference>
<dbReference type="AlphaFoldDB" id="A0A832A581"/>
<keyword evidence="3" id="KW-0479">Metal-binding</keyword>
<dbReference type="SFLD" id="SFLDS00003">
    <property type="entry name" value="Haloacid_Dehalogenase"/>
    <property type="match status" value="1"/>
</dbReference>
<accession>A0A832A581</accession>
<dbReference type="Gene3D" id="3.40.50.1000">
    <property type="entry name" value="HAD superfamily/HAD-like"/>
    <property type="match status" value="1"/>
</dbReference>
<dbReference type="EMBL" id="DSTK01000034">
    <property type="protein sequence ID" value="HFK97827.1"/>
    <property type="molecule type" value="Genomic_DNA"/>
</dbReference>
<reference evidence="5" key="1">
    <citation type="journal article" date="2020" name="mSystems">
        <title>Genome- and Community-Level Interaction Insights into Carbon Utilization and Element Cycling Functions of Hydrothermarchaeota in Hydrothermal Sediment.</title>
        <authorList>
            <person name="Zhou Z."/>
            <person name="Liu Y."/>
            <person name="Xu W."/>
            <person name="Pan J."/>
            <person name="Luo Z.H."/>
            <person name="Li M."/>
        </authorList>
    </citation>
    <scope>NUCLEOTIDE SEQUENCE [LARGE SCALE GENOMIC DNA]</scope>
    <source>
        <strain evidence="5">SpSt-456</strain>
    </source>
</reference>
<comment type="similarity">
    <text evidence="2">Belongs to the HAD-like hydrolase superfamily. CbbY/CbbZ/Gph/YieH family.</text>
</comment>
<evidence type="ECO:0000256" key="2">
    <source>
        <dbReference type="ARBA" id="ARBA00006171"/>
    </source>
</evidence>
<dbReference type="GO" id="GO:0003824">
    <property type="term" value="F:catalytic activity"/>
    <property type="evidence" value="ECO:0007669"/>
    <property type="project" value="UniProtKB-ARBA"/>
</dbReference>
<dbReference type="InterPro" id="IPR023198">
    <property type="entry name" value="PGP-like_dom2"/>
</dbReference>
<organism evidence="5">
    <name type="scientific">Desulfacinum infernum</name>
    <dbReference type="NCBI Taxonomy" id="35837"/>
    <lineage>
        <taxon>Bacteria</taxon>
        <taxon>Pseudomonadati</taxon>
        <taxon>Thermodesulfobacteriota</taxon>
        <taxon>Syntrophobacteria</taxon>
        <taxon>Syntrophobacterales</taxon>
        <taxon>Syntrophobacteraceae</taxon>
        <taxon>Desulfacinum</taxon>
    </lineage>
</organism>
<dbReference type="PRINTS" id="PR00413">
    <property type="entry name" value="HADHALOGNASE"/>
</dbReference>
<dbReference type="CDD" id="cd07505">
    <property type="entry name" value="HAD_BPGM-like"/>
    <property type="match status" value="1"/>
</dbReference>
<dbReference type="GO" id="GO:0046872">
    <property type="term" value="F:metal ion binding"/>
    <property type="evidence" value="ECO:0007669"/>
    <property type="project" value="UniProtKB-KW"/>
</dbReference>
<proteinExistence type="inferred from homology"/>
<dbReference type="InterPro" id="IPR051600">
    <property type="entry name" value="Beta-PGM-like"/>
</dbReference>
<dbReference type="PANTHER" id="PTHR46193:SF21">
    <property type="entry name" value="SLL1138 PROTEIN"/>
    <property type="match status" value="1"/>
</dbReference>
<evidence type="ECO:0000256" key="3">
    <source>
        <dbReference type="ARBA" id="ARBA00022723"/>
    </source>
</evidence>
<protein>
    <submittedName>
        <fullName evidence="5">HAD family phosphatase</fullName>
    </submittedName>
</protein>
<comment type="cofactor">
    <cofactor evidence="1">
        <name>Mg(2+)</name>
        <dbReference type="ChEBI" id="CHEBI:18420"/>
    </cofactor>
</comment>
<evidence type="ECO:0000256" key="1">
    <source>
        <dbReference type="ARBA" id="ARBA00001946"/>
    </source>
</evidence>
<dbReference type="InterPro" id="IPR023214">
    <property type="entry name" value="HAD_sf"/>
</dbReference>
<dbReference type="InterPro" id="IPR041492">
    <property type="entry name" value="HAD_2"/>
</dbReference>
<dbReference type="PANTHER" id="PTHR46193">
    <property type="entry name" value="6-PHOSPHOGLUCONATE PHOSPHATASE"/>
    <property type="match status" value="1"/>
</dbReference>
<keyword evidence="4" id="KW-0460">Magnesium</keyword>
<comment type="caution">
    <text evidence="5">The sequence shown here is derived from an EMBL/GenBank/DDBJ whole genome shotgun (WGS) entry which is preliminary data.</text>
</comment>
<gene>
    <name evidence="5" type="ORF">ENS06_10985</name>
</gene>
<dbReference type="SFLD" id="SFLDG01135">
    <property type="entry name" value="C1.5.6:_HAD__Beta-PGM__Phospha"/>
    <property type="match status" value="1"/>
</dbReference>